<dbReference type="GO" id="GO:0043024">
    <property type="term" value="F:ribosomal small subunit binding"/>
    <property type="evidence" value="ECO:0007669"/>
    <property type="project" value="TreeGrafter"/>
</dbReference>
<gene>
    <name evidence="3" type="ORF">HF519_29330</name>
</gene>
<dbReference type="InterPro" id="IPR050574">
    <property type="entry name" value="HPF/YfiA_ribosome-assoc"/>
</dbReference>
<evidence type="ECO:0000256" key="1">
    <source>
        <dbReference type="SAM" id="MobiDB-lite"/>
    </source>
</evidence>
<dbReference type="RefSeq" id="WP_169416215.1">
    <property type="nucleotide sequence ID" value="NZ_JAAXKZ010000212.1"/>
</dbReference>
<dbReference type="GO" id="GO:0022627">
    <property type="term" value="C:cytosolic small ribosomal subunit"/>
    <property type="evidence" value="ECO:0007669"/>
    <property type="project" value="TreeGrafter"/>
</dbReference>
<dbReference type="InterPro" id="IPR032528">
    <property type="entry name" value="Ribosom_S30AE_C"/>
</dbReference>
<dbReference type="PANTHER" id="PTHR33231:SF1">
    <property type="entry name" value="30S RIBOSOMAL PROTEIN"/>
    <property type="match status" value="1"/>
</dbReference>
<dbReference type="InterPro" id="IPR038416">
    <property type="entry name" value="Ribosom_S30AE_C_sf"/>
</dbReference>
<evidence type="ECO:0000313" key="4">
    <source>
        <dbReference type="Proteomes" id="UP000586918"/>
    </source>
</evidence>
<feature type="compositionally biased region" description="Low complexity" evidence="1">
    <location>
        <begin position="116"/>
        <end position="127"/>
    </location>
</feature>
<accession>A0A848DT72</accession>
<sequence length="252" mass="27334">MRRAQETTASVPVVETAGYGDLPTGALGYLRRKIVALLRLVPEPVPGVRIRLTRLTDPTVTPPVIAQANVDLGDRILRVQVTADTAGEAADLLAARLRPRLERAAARHSPRRRAAEPSAGAAAPAGTAPVLRRKSYTLARRTVDEALAEMDELDYDFHLFTEVGSGQDCVLYHDVAGPRLAQLHPQPDRIAPHIAAVSVSSHPAPVLSLEQASHRLALSGLPFLFYRDRETDRGHLLYRRYDGNCGVVTPAG</sequence>
<dbReference type="Pfam" id="PF16321">
    <property type="entry name" value="Ribosom_S30AE_C"/>
    <property type="match status" value="2"/>
</dbReference>
<dbReference type="GO" id="GO:0045900">
    <property type="term" value="P:negative regulation of translational elongation"/>
    <property type="evidence" value="ECO:0007669"/>
    <property type="project" value="TreeGrafter"/>
</dbReference>
<dbReference type="AlphaFoldDB" id="A0A848DT72"/>
<keyword evidence="4" id="KW-1185">Reference proteome</keyword>
<dbReference type="EMBL" id="JAAXKZ010000212">
    <property type="protein sequence ID" value="NMH95571.1"/>
    <property type="molecule type" value="Genomic_DNA"/>
</dbReference>
<name>A0A848DT72_9PSEU</name>
<reference evidence="3 4" key="1">
    <citation type="submission" date="2020-04" db="EMBL/GenBank/DDBJ databases">
        <authorList>
            <person name="Klaysubun C."/>
            <person name="Duangmal K."/>
            <person name="Lipun K."/>
        </authorList>
    </citation>
    <scope>NUCLEOTIDE SEQUENCE [LARGE SCALE GENOMIC DNA]</scope>
    <source>
        <strain evidence="3 4">DSM 45300</strain>
    </source>
</reference>
<dbReference type="PANTHER" id="PTHR33231">
    <property type="entry name" value="30S RIBOSOMAL PROTEIN"/>
    <property type="match status" value="1"/>
</dbReference>
<evidence type="ECO:0000313" key="3">
    <source>
        <dbReference type="EMBL" id="NMH95571.1"/>
    </source>
</evidence>
<evidence type="ECO:0000259" key="2">
    <source>
        <dbReference type="Pfam" id="PF16321"/>
    </source>
</evidence>
<dbReference type="Gene3D" id="3.30.505.50">
    <property type="entry name" value="Sigma 54 modulation/S30EA ribosomal protein, C-terminal domain"/>
    <property type="match status" value="2"/>
</dbReference>
<proteinExistence type="predicted"/>
<feature type="domain" description="Sigma 54 modulation/S30EA ribosomal protein C-terminal" evidence="2">
    <location>
        <begin position="197"/>
        <end position="247"/>
    </location>
</feature>
<protein>
    <submittedName>
        <fullName evidence="3">HPF/RaiA family ribosome-associated protein</fullName>
    </submittedName>
</protein>
<feature type="domain" description="Sigma 54 modulation/S30EA ribosomal protein C-terminal" evidence="2">
    <location>
        <begin position="129"/>
        <end position="173"/>
    </location>
</feature>
<comment type="caution">
    <text evidence="3">The sequence shown here is derived from an EMBL/GenBank/DDBJ whole genome shotgun (WGS) entry which is preliminary data.</text>
</comment>
<dbReference type="Proteomes" id="UP000586918">
    <property type="component" value="Unassembled WGS sequence"/>
</dbReference>
<organism evidence="3 4">
    <name type="scientific">Pseudonocardia bannensis</name>
    <dbReference type="NCBI Taxonomy" id="630973"/>
    <lineage>
        <taxon>Bacteria</taxon>
        <taxon>Bacillati</taxon>
        <taxon>Actinomycetota</taxon>
        <taxon>Actinomycetes</taxon>
        <taxon>Pseudonocardiales</taxon>
        <taxon>Pseudonocardiaceae</taxon>
        <taxon>Pseudonocardia</taxon>
    </lineage>
</organism>
<feature type="region of interest" description="Disordered" evidence="1">
    <location>
        <begin position="104"/>
        <end position="127"/>
    </location>
</feature>